<dbReference type="InterPro" id="IPR006148">
    <property type="entry name" value="Glc/Gal-6P_isomerase"/>
</dbReference>
<dbReference type="EMBL" id="QGDT01000024">
    <property type="protein sequence ID" value="PWJ53377.1"/>
    <property type="molecule type" value="Genomic_DNA"/>
</dbReference>
<dbReference type="GO" id="GO:0042802">
    <property type="term" value="F:identical protein binding"/>
    <property type="evidence" value="ECO:0007669"/>
    <property type="project" value="TreeGrafter"/>
</dbReference>
<gene>
    <name evidence="2" type="ORF">CLV98_12413</name>
</gene>
<dbReference type="OrthoDB" id="9791139at2"/>
<evidence type="ECO:0000313" key="2">
    <source>
        <dbReference type="EMBL" id="PWJ53377.1"/>
    </source>
</evidence>
<comment type="caution">
    <text evidence="2">The sequence shown here is derived from an EMBL/GenBank/DDBJ whole genome shotgun (WGS) entry which is preliminary data.</text>
</comment>
<feature type="domain" description="Glucosamine/galactosamine-6-phosphate isomerase" evidence="1">
    <location>
        <begin position="23"/>
        <end position="239"/>
    </location>
</feature>
<sequence length="262" mass="29586">MNDQGTTFEAGLLKVQYLPTRLELGKMAALQVAQRIHQLQQEQQMVHVIFASAPSQNEFLEALCTDPLIDWQRVRAFHMDEYLGLASDAPQNFGYFLKVRLFDRVPIEEVYYLDGNATDLQAECDRYAALLEEYPTDVVCLGIGENGHLAFNDPHIAFFDDPKTVKVVELDQPCRQQQVNDKCFETLELVPLLALTVTIPALMKARYVYGMVPGKNKADAIRHTLEGPVSETHPSTILKRHPEAFLFIDRDSAGKLSNFSSL</sequence>
<evidence type="ECO:0000259" key="1">
    <source>
        <dbReference type="Pfam" id="PF01182"/>
    </source>
</evidence>
<keyword evidence="3" id="KW-1185">Reference proteome</keyword>
<dbReference type="Proteomes" id="UP000245880">
    <property type="component" value="Unassembled WGS sequence"/>
</dbReference>
<dbReference type="PANTHER" id="PTHR11280:SF6">
    <property type="entry name" value="GLUCOSAMINE-6-PHOSPHATE ISOMERASE NAGB"/>
    <property type="match status" value="1"/>
</dbReference>
<dbReference type="GO" id="GO:0019262">
    <property type="term" value="P:N-acetylneuraminate catabolic process"/>
    <property type="evidence" value="ECO:0007669"/>
    <property type="project" value="TreeGrafter"/>
</dbReference>
<dbReference type="InterPro" id="IPR037171">
    <property type="entry name" value="NagB/RpiA_transferase-like"/>
</dbReference>
<dbReference type="RefSeq" id="WP_109678251.1">
    <property type="nucleotide sequence ID" value="NZ_QGDT01000024.1"/>
</dbReference>
<protein>
    <submittedName>
        <fullName evidence="2">Glucosamine-6-phosphate deaminase</fullName>
    </submittedName>
</protein>
<reference evidence="2 3" key="1">
    <citation type="submission" date="2018-03" db="EMBL/GenBank/DDBJ databases">
        <title>Genomic Encyclopedia of Archaeal and Bacterial Type Strains, Phase II (KMG-II): from individual species to whole genera.</title>
        <authorList>
            <person name="Goeker M."/>
        </authorList>
    </citation>
    <scope>NUCLEOTIDE SEQUENCE [LARGE SCALE GENOMIC DNA]</scope>
    <source>
        <strain evidence="2 3">DSM 100346</strain>
    </source>
</reference>
<dbReference type="GO" id="GO:0004342">
    <property type="term" value="F:glucosamine-6-phosphate deaminase activity"/>
    <property type="evidence" value="ECO:0007669"/>
    <property type="project" value="InterPro"/>
</dbReference>
<organism evidence="2 3">
    <name type="scientific">Dyadobacter jejuensis</name>
    <dbReference type="NCBI Taxonomy" id="1082580"/>
    <lineage>
        <taxon>Bacteria</taxon>
        <taxon>Pseudomonadati</taxon>
        <taxon>Bacteroidota</taxon>
        <taxon>Cytophagia</taxon>
        <taxon>Cytophagales</taxon>
        <taxon>Spirosomataceae</taxon>
        <taxon>Dyadobacter</taxon>
    </lineage>
</organism>
<dbReference type="GO" id="GO:0006043">
    <property type="term" value="P:glucosamine catabolic process"/>
    <property type="evidence" value="ECO:0007669"/>
    <property type="project" value="TreeGrafter"/>
</dbReference>
<dbReference type="AlphaFoldDB" id="A0A316ATA9"/>
<name>A0A316ATA9_9BACT</name>
<dbReference type="Pfam" id="PF01182">
    <property type="entry name" value="Glucosamine_iso"/>
    <property type="match status" value="1"/>
</dbReference>
<accession>A0A316ATA9</accession>
<evidence type="ECO:0000313" key="3">
    <source>
        <dbReference type="Proteomes" id="UP000245880"/>
    </source>
</evidence>
<dbReference type="GO" id="GO:0005975">
    <property type="term" value="P:carbohydrate metabolic process"/>
    <property type="evidence" value="ECO:0007669"/>
    <property type="project" value="InterPro"/>
</dbReference>
<dbReference type="GO" id="GO:0006046">
    <property type="term" value="P:N-acetylglucosamine catabolic process"/>
    <property type="evidence" value="ECO:0007669"/>
    <property type="project" value="TreeGrafter"/>
</dbReference>
<dbReference type="SUPFAM" id="SSF100950">
    <property type="entry name" value="NagB/RpiA/CoA transferase-like"/>
    <property type="match status" value="1"/>
</dbReference>
<proteinExistence type="predicted"/>
<dbReference type="Gene3D" id="3.40.50.1360">
    <property type="match status" value="1"/>
</dbReference>
<dbReference type="GO" id="GO:0005737">
    <property type="term" value="C:cytoplasm"/>
    <property type="evidence" value="ECO:0007669"/>
    <property type="project" value="TreeGrafter"/>
</dbReference>
<dbReference type="CDD" id="cd01399">
    <property type="entry name" value="GlcN6P_deaminase"/>
    <property type="match status" value="1"/>
</dbReference>
<dbReference type="PANTHER" id="PTHR11280">
    <property type="entry name" value="GLUCOSAMINE-6-PHOSPHATE ISOMERASE"/>
    <property type="match status" value="1"/>
</dbReference>
<dbReference type="InterPro" id="IPR004547">
    <property type="entry name" value="Glucosamine6P_isomerase"/>
</dbReference>